<evidence type="ECO:0000313" key="2">
    <source>
        <dbReference type="EMBL" id="PON73687.1"/>
    </source>
</evidence>
<dbReference type="AlphaFoldDB" id="A0A2P5DK57"/>
<sequence length="73" mass="8056">MSGIPNKAVTALAHRSSTGDSETRKLCLLADDILNNVEYDILRLIFNKFPSVFIYPRNGNLLLSGGELKSEAF</sequence>
<accession>A0A2P5DK57</accession>
<feature type="region of interest" description="Disordered" evidence="1">
    <location>
        <begin position="1"/>
        <end position="21"/>
    </location>
</feature>
<gene>
    <name evidence="2" type="ORF">PanWU01x14_055750</name>
</gene>
<name>A0A2P5DK57_PARAD</name>
<comment type="caution">
    <text evidence="2">The sequence shown here is derived from an EMBL/GenBank/DDBJ whole genome shotgun (WGS) entry which is preliminary data.</text>
</comment>
<proteinExistence type="predicted"/>
<protein>
    <submittedName>
        <fullName evidence="2">Uncharacterized protein</fullName>
    </submittedName>
</protein>
<dbReference type="EMBL" id="JXTB01000032">
    <property type="protein sequence ID" value="PON73687.1"/>
    <property type="molecule type" value="Genomic_DNA"/>
</dbReference>
<dbReference type="Proteomes" id="UP000237105">
    <property type="component" value="Unassembled WGS sequence"/>
</dbReference>
<dbReference type="OrthoDB" id="239812at2759"/>
<evidence type="ECO:0000313" key="3">
    <source>
        <dbReference type="Proteomes" id="UP000237105"/>
    </source>
</evidence>
<organism evidence="2 3">
    <name type="scientific">Parasponia andersonii</name>
    <name type="common">Sponia andersonii</name>
    <dbReference type="NCBI Taxonomy" id="3476"/>
    <lineage>
        <taxon>Eukaryota</taxon>
        <taxon>Viridiplantae</taxon>
        <taxon>Streptophyta</taxon>
        <taxon>Embryophyta</taxon>
        <taxon>Tracheophyta</taxon>
        <taxon>Spermatophyta</taxon>
        <taxon>Magnoliopsida</taxon>
        <taxon>eudicotyledons</taxon>
        <taxon>Gunneridae</taxon>
        <taxon>Pentapetalae</taxon>
        <taxon>rosids</taxon>
        <taxon>fabids</taxon>
        <taxon>Rosales</taxon>
        <taxon>Cannabaceae</taxon>
        <taxon>Parasponia</taxon>
    </lineage>
</organism>
<keyword evidence="3" id="KW-1185">Reference proteome</keyword>
<reference evidence="3" key="1">
    <citation type="submission" date="2016-06" db="EMBL/GenBank/DDBJ databases">
        <title>Parallel loss of symbiosis genes in relatives of nitrogen-fixing non-legume Parasponia.</title>
        <authorList>
            <person name="Van Velzen R."/>
            <person name="Holmer R."/>
            <person name="Bu F."/>
            <person name="Rutten L."/>
            <person name="Van Zeijl A."/>
            <person name="Liu W."/>
            <person name="Santuari L."/>
            <person name="Cao Q."/>
            <person name="Sharma T."/>
            <person name="Shen D."/>
            <person name="Roswanjaya Y."/>
            <person name="Wardhani T."/>
            <person name="Kalhor M.S."/>
            <person name="Jansen J."/>
            <person name="Van den Hoogen J."/>
            <person name="Gungor B."/>
            <person name="Hartog M."/>
            <person name="Hontelez J."/>
            <person name="Verver J."/>
            <person name="Yang W.-C."/>
            <person name="Schijlen E."/>
            <person name="Repin R."/>
            <person name="Schilthuizen M."/>
            <person name="Schranz E."/>
            <person name="Heidstra R."/>
            <person name="Miyata K."/>
            <person name="Fedorova E."/>
            <person name="Kohlen W."/>
            <person name="Bisseling T."/>
            <person name="Smit S."/>
            <person name="Geurts R."/>
        </authorList>
    </citation>
    <scope>NUCLEOTIDE SEQUENCE [LARGE SCALE GENOMIC DNA]</scope>
    <source>
        <strain evidence="3">cv. WU1-14</strain>
    </source>
</reference>
<evidence type="ECO:0000256" key="1">
    <source>
        <dbReference type="SAM" id="MobiDB-lite"/>
    </source>
</evidence>